<organism evidence="1 2">
    <name type="scientific">Segatella copri</name>
    <dbReference type="NCBI Taxonomy" id="165179"/>
    <lineage>
        <taxon>Bacteria</taxon>
        <taxon>Pseudomonadati</taxon>
        <taxon>Bacteroidota</taxon>
        <taxon>Bacteroidia</taxon>
        <taxon>Bacteroidales</taxon>
        <taxon>Prevotellaceae</taxon>
        <taxon>Segatella</taxon>
    </lineage>
</organism>
<evidence type="ECO:0000313" key="2">
    <source>
        <dbReference type="Proteomes" id="UP001209344"/>
    </source>
</evidence>
<protein>
    <submittedName>
        <fullName evidence="1">Uncharacterized protein</fullName>
    </submittedName>
</protein>
<evidence type="ECO:0000313" key="1">
    <source>
        <dbReference type="EMBL" id="MCW4129737.1"/>
    </source>
</evidence>
<dbReference type="RefSeq" id="WP_264967109.1">
    <property type="nucleotide sequence ID" value="NZ_JAPDVK010000004.1"/>
</dbReference>
<accession>A0AAP3BGU6</accession>
<dbReference type="AlphaFoldDB" id="A0AAP3BGU6"/>
<name>A0AAP3BGU6_9BACT</name>
<reference evidence="1" key="1">
    <citation type="submission" date="2022-11" db="EMBL/GenBank/DDBJ databases">
        <title>Genomic repertoires linked with pathogenic potency of arthritogenic Prevotella copri isolated from the gut of rheumatoid arthritis patients.</title>
        <authorList>
            <person name="Nii T."/>
            <person name="Maeda Y."/>
            <person name="Motooka D."/>
            <person name="Naito M."/>
            <person name="Matsumoto Y."/>
            <person name="Ogawa T."/>
            <person name="Oguro-Igashira E."/>
            <person name="Kishikawa T."/>
            <person name="Yamashita M."/>
            <person name="Koizumi S."/>
            <person name="Kurakawa T."/>
            <person name="Okumura R."/>
            <person name="Kayama H."/>
            <person name="Murakami M."/>
            <person name="Sakaguchi T."/>
            <person name="Das B."/>
            <person name="Nakamura S."/>
            <person name="Okada Y."/>
            <person name="Kumanogoh A."/>
            <person name="Takeda K."/>
        </authorList>
    </citation>
    <scope>NUCLEOTIDE SEQUENCE</scope>
    <source>
        <strain evidence="1">F3-75</strain>
    </source>
</reference>
<sequence>MLNSQIEAACQRKQTEGTIDSIHHLLISEQQNNNTLSHVMLCPDFPEGIAYLPVCFAEYEEDKGVMKRQVLMDAHTLPMQQVNEQIVSSCLVADSEYGSFGQKEWEKVLPYLEEMVQNAYQNKTSEHDERVKKMTIQMFKR</sequence>
<gene>
    <name evidence="1" type="ORF">ONT16_16125</name>
</gene>
<comment type="caution">
    <text evidence="1">The sequence shown here is derived from an EMBL/GenBank/DDBJ whole genome shotgun (WGS) entry which is preliminary data.</text>
</comment>
<dbReference type="Proteomes" id="UP001209344">
    <property type="component" value="Unassembled WGS sequence"/>
</dbReference>
<dbReference type="EMBL" id="JAPDVK010000004">
    <property type="protein sequence ID" value="MCW4129737.1"/>
    <property type="molecule type" value="Genomic_DNA"/>
</dbReference>
<proteinExistence type="predicted"/>